<comment type="caution">
    <text evidence="9">The sequence shown here is derived from an EMBL/GenBank/DDBJ whole genome shotgun (WGS) entry which is preliminary data.</text>
</comment>
<evidence type="ECO:0000256" key="1">
    <source>
        <dbReference type="ARBA" id="ARBA00001163"/>
    </source>
</evidence>
<keyword evidence="6" id="KW-0456">Lyase</keyword>
<dbReference type="GO" id="GO:0051997">
    <property type="term" value="F:2-oxo-4-hydroxy-4-carboxy-5-ureidoimidazoline decarboxylase activity"/>
    <property type="evidence" value="ECO:0007669"/>
    <property type="project" value="UniProtKB-EC"/>
</dbReference>
<dbReference type="InterPro" id="IPR017580">
    <property type="entry name" value="OHCU_decarboxylase-1"/>
</dbReference>
<protein>
    <recommendedName>
        <fullName evidence="3">2-oxo-4-hydroxy-4-carboxy-5-ureidoimidazoline decarboxylase</fullName>
        <ecNumber evidence="3">4.1.1.97</ecNumber>
    </recommendedName>
</protein>
<keyword evidence="10" id="KW-1185">Reference proteome</keyword>
<proteinExistence type="predicted"/>
<dbReference type="Proteomes" id="UP000285120">
    <property type="component" value="Unassembled WGS sequence"/>
</dbReference>
<accession>A0A419UZV0</accession>
<keyword evidence="7" id="KW-0175">Coiled coil</keyword>
<dbReference type="GO" id="GO:0006144">
    <property type="term" value="P:purine nucleobase metabolic process"/>
    <property type="evidence" value="ECO:0007669"/>
    <property type="project" value="UniProtKB-KW"/>
</dbReference>
<evidence type="ECO:0000256" key="4">
    <source>
        <dbReference type="ARBA" id="ARBA00022631"/>
    </source>
</evidence>
<dbReference type="InterPro" id="IPR036778">
    <property type="entry name" value="OHCU_decarboxylase_sf"/>
</dbReference>
<keyword evidence="4" id="KW-0659">Purine metabolism</keyword>
<dbReference type="NCBIfam" id="TIGR03164">
    <property type="entry name" value="UHCUDC"/>
    <property type="match status" value="1"/>
</dbReference>
<dbReference type="InterPro" id="IPR018020">
    <property type="entry name" value="OHCU_decarboxylase"/>
</dbReference>
<evidence type="ECO:0000256" key="7">
    <source>
        <dbReference type="SAM" id="Coils"/>
    </source>
</evidence>
<name>A0A419UZV0_9BACL</name>
<evidence type="ECO:0000259" key="8">
    <source>
        <dbReference type="Pfam" id="PF09349"/>
    </source>
</evidence>
<dbReference type="SUPFAM" id="SSF158694">
    <property type="entry name" value="UraD-Like"/>
    <property type="match status" value="1"/>
</dbReference>
<dbReference type="AlphaFoldDB" id="A0A419UZV0"/>
<dbReference type="Pfam" id="PF09349">
    <property type="entry name" value="OHCU_decarbox"/>
    <property type="match status" value="1"/>
</dbReference>
<comment type="pathway">
    <text evidence="2">Purine metabolism; urate degradation; (S)-allantoin from urate: step 3/3.</text>
</comment>
<dbReference type="Gene3D" id="1.10.3330.10">
    <property type="entry name" value="Oxo-4-hydroxy-4-carboxy-5-ureidoimidazoline decarboxylase"/>
    <property type="match status" value="1"/>
</dbReference>
<organism evidence="9 10">
    <name type="scientific">Sinobaca qinghaiensis</name>
    <dbReference type="NCBI Taxonomy" id="342944"/>
    <lineage>
        <taxon>Bacteria</taxon>
        <taxon>Bacillati</taxon>
        <taxon>Bacillota</taxon>
        <taxon>Bacilli</taxon>
        <taxon>Bacillales</taxon>
        <taxon>Sporolactobacillaceae</taxon>
        <taxon>Sinobaca</taxon>
    </lineage>
</organism>
<feature type="coiled-coil region" evidence="7">
    <location>
        <begin position="122"/>
        <end position="149"/>
    </location>
</feature>
<dbReference type="UniPathway" id="UPA00394">
    <property type="reaction ID" value="UER00652"/>
</dbReference>
<dbReference type="GO" id="GO:0000255">
    <property type="term" value="P:allantoin metabolic process"/>
    <property type="evidence" value="ECO:0007669"/>
    <property type="project" value="InterPro"/>
</dbReference>
<feature type="domain" description="Oxo-4-hydroxy-4-carboxy-5-ureidoimidazoline decarboxylase" evidence="8">
    <location>
        <begin position="8"/>
        <end position="160"/>
    </location>
</feature>
<dbReference type="EC" id="4.1.1.97" evidence="3"/>
<dbReference type="PANTHER" id="PTHR43466">
    <property type="entry name" value="2-OXO-4-HYDROXY-4-CARBOXY-5-UREIDOIMIDAZOLINE DECARBOXYLASE-RELATED"/>
    <property type="match status" value="1"/>
</dbReference>
<dbReference type="GO" id="GO:0019628">
    <property type="term" value="P:urate catabolic process"/>
    <property type="evidence" value="ECO:0007669"/>
    <property type="project" value="UniProtKB-UniPathway"/>
</dbReference>
<dbReference type="PANTHER" id="PTHR43466:SF1">
    <property type="entry name" value="2-OXO-4-HYDROXY-4-CARBOXY-5-UREIDOIMIDAZOLINE DECARBOXYLASE-RELATED"/>
    <property type="match status" value="1"/>
</dbReference>
<evidence type="ECO:0000256" key="2">
    <source>
        <dbReference type="ARBA" id="ARBA00004754"/>
    </source>
</evidence>
<evidence type="ECO:0000256" key="6">
    <source>
        <dbReference type="ARBA" id="ARBA00023239"/>
    </source>
</evidence>
<evidence type="ECO:0000313" key="9">
    <source>
        <dbReference type="EMBL" id="RKD71236.1"/>
    </source>
</evidence>
<evidence type="ECO:0000256" key="3">
    <source>
        <dbReference type="ARBA" id="ARBA00012257"/>
    </source>
</evidence>
<sequence length="173" mass="20278">MYTLQELNDMTEHDFTNSLKDIYEHSPWVAEKAAIHRPFFSRNDLHSAMVQQVRKASPEEQTNLICAHPVLGTSKPMSSSSVSEQEGAGLQHLTEEEQQRFDELNALYMEKFEFPFIYAVKNKTKRDIYESLEARIELTKEQEREQALEEIFKIANFRLDALLIEEKEERLSH</sequence>
<gene>
    <name evidence="9" type="ORF">ATL39_2632</name>
</gene>
<reference evidence="9 10" key="1">
    <citation type="submission" date="2018-09" db="EMBL/GenBank/DDBJ databases">
        <title>Genomic Encyclopedia of Archaeal and Bacterial Type Strains, Phase II (KMG-II): from individual species to whole genera.</title>
        <authorList>
            <person name="Goeker M."/>
        </authorList>
    </citation>
    <scope>NUCLEOTIDE SEQUENCE [LARGE SCALE GENOMIC DNA]</scope>
    <source>
        <strain evidence="9 10">DSM 17008</strain>
    </source>
</reference>
<evidence type="ECO:0000256" key="5">
    <source>
        <dbReference type="ARBA" id="ARBA00022793"/>
    </source>
</evidence>
<comment type="catalytic activity">
    <reaction evidence="1">
        <text>5-hydroxy-2-oxo-4-ureido-2,5-dihydro-1H-imidazole-5-carboxylate + H(+) = (S)-allantoin + CO2</text>
        <dbReference type="Rhea" id="RHEA:26301"/>
        <dbReference type="ChEBI" id="CHEBI:15378"/>
        <dbReference type="ChEBI" id="CHEBI:15678"/>
        <dbReference type="ChEBI" id="CHEBI:16526"/>
        <dbReference type="ChEBI" id="CHEBI:58639"/>
        <dbReference type="EC" id="4.1.1.97"/>
    </reaction>
</comment>
<evidence type="ECO:0000313" key="10">
    <source>
        <dbReference type="Proteomes" id="UP000285120"/>
    </source>
</evidence>
<dbReference type="EMBL" id="RAPK01000010">
    <property type="protein sequence ID" value="RKD71236.1"/>
    <property type="molecule type" value="Genomic_DNA"/>
</dbReference>
<keyword evidence="5" id="KW-0210">Decarboxylase</keyword>